<sequence>CSVSGSWGFLYEYLKHCPAQLEVVYSLFACRGSALLAQVLPAAAGLHSAVVRYALLTESLCYGGLPQQRQVASALGSTSVGADCICSGRRPSPTGLHCSRFN</sequence>
<name>A0ABQ9TCN4_SAGOE</name>
<organism evidence="1 2">
    <name type="scientific">Saguinus oedipus</name>
    <name type="common">Cotton-top tamarin</name>
    <name type="synonym">Oedipomidas oedipus</name>
    <dbReference type="NCBI Taxonomy" id="9490"/>
    <lineage>
        <taxon>Eukaryota</taxon>
        <taxon>Metazoa</taxon>
        <taxon>Chordata</taxon>
        <taxon>Craniata</taxon>
        <taxon>Vertebrata</taxon>
        <taxon>Euteleostomi</taxon>
        <taxon>Mammalia</taxon>
        <taxon>Eutheria</taxon>
        <taxon>Euarchontoglires</taxon>
        <taxon>Primates</taxon>
        <taxon>Haplorrhini</taxon>
        <taxon>Platyrrhini</taxon>
        <taxon>Cebidae</taxon>
        <taxon>Callitrichinae</taxon>
        <taxon>Saguinus</taxon>
    </lineage>
</organism>
<protein>
    <submittedName>
        <fullName evidence="1">Uncharacterized protein</fullName>
    </submittedName>
</protein>
<accession>A0ABQ9TCN4</accession>
<comment type="caution">
    <text evidence="1">The sequence shown here is derived from an EMBL/GenBank/DDBJ whole genome shotgun (WGS) entry which is preliminary data.</text>
</comment>
<evidence type="ECO:0000313" key="1">
    <source>
        <dbReference type="EMBL" id="KAK2082471.1"/>
    </source>
</evidence>
<proteinExistence type="predicted"/>
<dbReference type="Proteomes" id="UP001266305">
    <property type="component" value="Unassembled WGS sequence"/>
</dbReference>
<dbReference type="EMBL" id="JASSZA010000033">
    <property type="protein sequence ID" value="KAK2082471.1"/>
    <property type="molecule type" value="Genomic_DNA"/>
</dbReference>
<feature type="non-terminal residue" evidence="1">
    <location>
        <position position="1"/>
    </location>
</feature>
<keyword evidence="2" id="KW-1185">Reference proteome</keyword>
<feature type="non-terminal residue" evidence="1">
    <location>
        <position position="102"/>
    </location>
</feature>
<evidence type="ECO:0000313" key="2">
    <source>
        <dbReference type="Proteomes" id="UP001266305"/>
    </source>
</evidence>
<gene>
    <name evidence="1" type="ORF">P7K49_040444</name>
</gene>
<reference evidence="1 2" key="1">
    <citation type="submission" date="2023-05" db="EMBL/GenBank/DDBJ databases">
        <title>B98-5 Cell Line De Novo Hybrid Assembly: An Optical Mapping Approach.</title>
        <authorList>
            <person name="Kananen K."/>
            <person name="Auerbach J.A."/>
            <person name="Kautto E."/>
            <person name="Blachly J.S."/>
        </authorList>
    </citation>
    <scope>NUCLEOTIDE SEQUENCE [LARGE SCALE GENOMIC DNA]</scope>
    <source>
        <strain evidence="1">B95-8</strain>
        <tissue evidence="1">Cell line</tissue>
    </source>
</reference>